<proteinExistence type="predicted"/>
<dbReference type="Proteomes" id="UP000630353">
    <property type="component" value="Unassembled WGS sequence"/>
</dbReference>
<protein>
    <submittedName>
        <fullName evidence="1">Uncharacterized protein</fullName>
    </submittedName>
</protein>
<organism evidence="1 2">
    <name type="scientific">Thalassobaculum fulvum</name>
    <dbReference type="NCBI Taxonomy" id="1633335"/>
    <lineage>
        <taxon>Bacteria</taxon>
        <taxon>Pseudomonadati</taxon>
        <taxon>Pseudomonadota</taxon>
        <taxon>Alphaproteobacteria</taxon>
        <taxon>Rhodospirillales</taxon>
        <taxon>Thalassobaculaceae</taxon>
        <taxon>Thalassobaculum</taxon>
    </lineage>
</organism>
<dbReference type="EMBL" id="BMZS01000010">
    <property type="protein sequence ID" value="GHD58090.1"/>
    <property type="molecule type" value="Genomic_DNA"/>
</dbReference>
<reference evidence="1" key="2">
    <citation type="submission" date="2020-09" db="EMBL/GenBank/DDBJ databases">
        <authorList>
            <person name="Sun Q."/>
            <person name="Kim S."/>
        </authorList>
    </citation>
    <scope>NUCLEOTIDE SEQUENCE</scope>
    <source>
        <strain evidence="1">KCTC 42651</strain>
    </source>
</reference>
<name>A0A919CR91_9PROT</name>
<evidence type="ECO:0000313" key="1">
    <source>
        <dbReference type="EMBL" id="GHD58090.1"/>
    </source>
</evidence>
<gene>
    <name evidence="1" type="ORF">GCM10017083_40520</name>
</gene>
<reference evidence="1" key="1">
    <citation type="journal article" date="2014" name="Int. J. Syst. Evol. Microbiol.">
        <title>Complete genome sequence of Corynebacterium casei LMG S-19264T (=DSM 44701T), isolated from a smear-ripened cheese.</title>
        <authorList>
            <consortium name="US DOE Joint Genome Institute (JGI-PGF)"/>
            <person name="Walter F."/>
            <person name="Albersmeier A."/>
            <person name="Kalinowski J."/>
            <person name="Ruckert C."/>
        </authorList>
    </citation>
    <scope>NUCLEOTIDE SEQUENCE</scope>
    <source>
        <strain evidence="1">KCTC 42651</strain>
    </source>
</reference>
<evidence type="ECO:0000313" key="2">
    <source>
        <dbReference type="Proteomes" id="UP000630353"/>
    </source>
</evidence>
<dbReference type="AlphaFoldDB" id="A0A919CR91"/>
<accession>A0A919CR91</accession>
<keyword evidence="2" id="KW-1185">Reference proteome</keyword>
<sequence>MTAQYVENVLGRAIVFNGSGTEDGKTGQVSLRRDALGRAAILLDERRFAAAGRS</sequence>
<comment type="caution">
    <text evidence="1">The sequence shown here is derived from an EMBL/GenBank/DDBJ whole genome shotgun (WGS) entry which is preliminary data.</text>
</comment>